<feature type="compositionally biased region" description="Gly residues" evidence="9">
    <location>
        <begin position="1217"/>
        <end position="1228"/>
    </location>
</feature>
<keyword evidence="5 8" id="KW-0175">Coiled coil</keyword>
<feature type="region of interest" description="Disordered" evidence="9">
    <location>
        <begin position="1650"/>
        <end position="1735"/>
    </location>
</feature>
<feature type="region of interest" description="Disordered" evidence="9">
    <location>
        <begin position="1186"/>
        <end position="1291"/>
    </location>
</feature>
<evidence type="ECO:0000256" key="9">
    <source>
        <dbReference type="SAM" id="MobiDB-lite"/>
    </source>
</evidence>
<feature type="compositionally biased region" description="Low complexity" evidence="9">
    <location>
        <begin position="1207"/>
        <end position="1216"/>
    </location>
</feature>
<dbReference type="Gene3D" id="3.40.850.10">
    <property type="entry name" value="Kinesin motor domain"/>
    <property type="match status" value="1"/>
</dbReference>
<evidence type="ECO:0000256" key="2">
    <source>
        <dbReference type="ARBA" id="ARBA00022490"/>
    </source>
</evidence>
<feature type="binding site" evidence="7">
    <location>
        <begin position="112"/>
        <end position="119"/>
    </location>
    <ligand>
        <name>ATP</name>
        <dbReference type="ChEBI" id="CHEBI:30616"/>
    </ligand>
</feature>
<dbReference type="Pfam" id="PF00225">
    <property type="entry name" value="Kinesin"/>
    <property type="match status" value="2"/>
</dbReference>
<comment type="similarity">
    <text evidence="7">Belongs to the TRAFAC class myosin-kinesin ATPase superfamily. Kinesin family.</text>
</comment>
<feature type="compositionally biased region" description="Polar residues" evidence="9">
    <location>
        <begin position="1667"/>
        <end position="1687"/>
    </location>
</feature>
<feature type="coiled-coil region" evidence="8">
    <location>
        <begin position="1050"/>
        <end position="1084"/>
    </location>
</feature>
<feature type="compositionally biased region" description="Polar residues" evidence="9">
    <location>
        <begin position="1548"/>
        <end position="1576"/>
    </location>
</feature>
<feature type="compositionally biased region" description="Low complexity" evidence="9">
    <location>
        <begin position="1344"/>
        <end position="1358"/>
    </location>
</feature>
<feature type="compositionally biased region" description="Gly residues" evidence="9">
    <location>
        <begin position="1609"/>
        <end position="1624"/>
    </location>
</feature>
<dbReference type="PROSITE" id="PS00411">
    <property type="entry name" value="KINESIN_MOTOR_1"/>
    <property type="match status" value="1"/>
</dbReference>
<feature type="compositionally biased region" description="Low complexity" evidence="9">
    <location>
        <begin position="1474"/>
        <end position="1485"/>
    </location>
</feature>
<feature type="compositionally biased region" description="Gly residues" evidence="9">
    <location>
        <begin position="634"/>
        <end position="649"/>
    </location>
</feature>
<evidence type="ECO:0000313" key="11">
    <source>
        <dbReference type="EMBL" id="WIA19071.1"/>
    </source>
</evidence>
<dbReference type="InterPro" id="IPR027417">
    <property type="entry name" value="P-loop_NTPase"/>
</dbReference>
<dbReference type="PROSITE" id="PS50067">
    <property type="entry name" value="KINESIN_MOTOR_2"/>
    <property type="match status" value="1"/>
</dbReference>
<dbReference type="EMBL" id="CP126217">
    <property type="protein sequence ID" value="WIA19071.1"/>
    <property type="molecule type" value="Genomic_DNA"/>
</dbReference>
<feature type="compositionally biased region" description="Low complexity" evidence="9">
    <location>
        <begin position="1315"/>
        <end position="1324"/>
    </location>
</feature>
<feature type="coiled-coil region" evidence="8">
    <location>
        <begin position="722"/>
        <end position="861"/>
    </location>
</feature>
<sequence length="1735" mass="182632">MTAEDSSGGGGGGGPRPGTAGAAVRKEEDAVAVRVAVHIRPLVEQELAKGCQEILDVSPSTPQICVGQHTFTYDNVYGSGGGDDAANLYPDCVEPLVEGLFKGYNATVFAYGQTGSGKTFTMGSSWSPDLESQGVIPSVMDEMFTRMEAESNTDFVVKVSFVEIHKEEVRDLLWTNSAAPRPVVTIRELPSGVSLAGACERQVHSREEMSHLLMQGTLVRAVASTNMNNRSSRSHAIFTITLEQRKRHIVRPASAPPAVEYTPGGSTLPPPCANSDTSEGESTEEEDEEELEGAGDDYLIAKMHLVDLAGSERAKRTGAQGARLKEAININKGLLALAKVITALVDNQSHVPYRDSKLTRLLQDSLGGNSRTVMIACVSPADINREESLNTLRYADRARRIKNKPVVNRDPVAAQLAALRQQIAGLRAENIALRTALGGDAAAASVFAAAGRSGQSVASEALQEAYDDLAVRCNALEVQNAKQQMELDTAHAEVQVLRSGMLSAETERDQALLRLEALQLALAASSDDAVKAALQQDAAAAAGRPASSIGGSQADATLDPTAAEQQQQPAGGIMGDLGVVAGLRARVSELESELRQVRSLQRMTSSVLVRGMSSGGMGLGRASMRGARARGSSNAGGGGAAAAGAGAHGNRGNSRHGSPPHPHAAAGLGISLEGVSLEEEDEDACSPMTPARQAADELDEPLVEVESDAEVLAQSAAHMMAREAMNMKLAALARQMEAKQKRLLALQSAADMEGAKSKYMMELQKERDTLAKEKTALLQKLQAVEVAGAEERKRLQQQYRDKLTSVERRLKELADREKAAKRSAAQLGRVQAVCQQLTADISRMKSARAAVQRRMEAKEKEFREWRLMREREVLQLRRNAQRQSAALQQHQAMHSKQQAVLKRKTEEAEAARRKLRDLLELQARVRRDKRPGQGAGTDERGSAPADLELQPNAAAPLLRTEKARREWVEQELELCSTSWQYQKVLDGELAQRAEATRKLREVQKQLMLLGGLVPPSPVVTAAAAAAAAASRGAGAAAAAAAAAKAALPREEVLQQEAARLQAAIDKHSANVKELQEQWERARADEQSRGAGAADVKRWTGIRNIIEARELLRTLFMCACAQKAQVCEGAMDLAKLQETADILQIKLDIGGLRRPDRSGSLGLGLAAQDLAAKLDALEVDWKGYKKQSAAAGSQHPHRRSIPGGNKQGRSSYSSLPGSPGGSSMPGGSFGLSSSRPGSAGKADNAAAAGGRRQSLSACNTPHLGLQRGGGFWPHQQGPDAGQLEDEDAAGHEDAGVAAVAKELNFLDMEPEPSTSPPLGGSTPEPQDAAGAPVSASARVSGRWGGSYASSRATSASSNSSSHTAAAAAFMAGGRSLAAQVSFNHEKRRGWERPVLEDINSRRASAGLAAVDKLTIQLLKEAMTGQEIDGRIWTAGAKTKDNLIADYRRMLHLNERVDEETDIDRITGAATWSMPSSPTSQPQQQQHSSHDAAADAAAAGGAAVSSSQRSRMADGGAAAGSSGGGNVVRRSSSMGTSLAAGGAARRVLSAGSNQSDSQPGSAPGSSYTSPSPRHSIQGDSARVAVTGSSPFRALGRSSSASGRYRSPGHSAAGGGSNTSSNAGGGSSNASMLGAAGRQVVAQSMDGSLLAGGGAERILREHSPAGALQQAPQRSTQRSSSQKLNISIPSSRVDGPYSARLPFNSSSGGGSNSSEPKSQVPSAEHSSSNSRHGQPSWR</sequence>
<evidence type="ECO:0000256" key="1">
    <source>
        <dbReference type="ARBA" id="ARBA00004496"/>
    </source>
</evidence>
<feature type="compositionally biased region" description="Low complexity" evidence="9">
    <location>
        <begin position="1492"/>
        <end position="1514"/>
    </location>
</feature>
<dbReference type="PRINTS" id="PR00380">
    <property type="entry name" value="KINESINHEAVY"/>
</dbReference>
<dbReference type="InterPro" id="IPR036961">
    <property type="entry name" value="Kinesin_motor_dom_sf"/>
</dbReference>
<keyword evidence="12" id="KW-1185">Reference proteome</keyword>
<feature type="compositionally biased region" description="Low complexity" evidence="9">
    <location>
        <begin position="1229"/>
        <end position="1249"/>
    </location>
</feature>
<accession>A0ABY8UF72</accession>
<comment type="subcellular location">
    <subcellularLocation>
        <location evidence="1">Cytoplasm</location>
    </subcellularLocation>
</comment>
<name>A0ABY8UF72_TETOB</name>
<keyword evidence="4 7" id="KW-0067">ATP-binding</keyword>
<protein>
    <recommendedName>
        <fullName evidence="10">Kinesin motor domain-containing protein</fullName>
    </recommendedName>
</protein>
<feature type="coiled-coil region" evidence="8">
    <location>
        <begin position="416"/>
        <end position="521"/>
    </location>
</feature>
<feature type="compositionally biased region" description="Polar residues" evidence="9">
    <location>
        <begin position="1712"/>
        <end position="1735"/>
    </location>
</feature>
<keyword evidence="6 7" id="KW-0505">Motor protein</keyword>
<feature type="compositionally biased region" description="Low complexity" evidence="9">
    <location>
        <begin position="1590"/>
        <end position="1608"/>
    </location>
</feature>
<evidence type="ECO:0000256" key="3">
    <source>
        <dbReference type="ARBA" id="ARBA00022741"/>
    </source>
</evidence>
<dbReference type="InterPro" id="IPR019821">
    <property type="entry name" value="Kinesin_motor_CS"/>
</dbReference>
<dbReference type="SUPFAM" id="SSF52540">
    <property type="entry name" value="P-loop containing nucleoside triphosphate hydrolases"/>
    <property type="match status" value="1"/>
</dbReference>
<feature type="region of interest" description="Disordered" evidence="9">
    <location>
        <begin position="255"/>
        <end position="292"/>
    </location>
</feature>
<reference evidence="11 12" key="1">
    <citation type="submission" date="2023-05" db="EMBL/GenBank/DDBJ databases">
        <title>A 100% complete, gapless, phased diploid assembly of the Scenedesmus obliquus UTEX 3031 genome.</title>
        <authorList>
            <person name="Biondi T.C."/>
            <person name="Hanschen E.R."/>
            <person name="Kwon T."/>
            <person name="Eng W."/>
            <person name="Kruse C.P.S."/>
            <person name="Koehler S.I."/>
            <person name="Kunde Y."/>
            <person name="Gleasner C.D."/>
            <person name="You Mak K.T."/>
            <person name="Polle J."/>
            <person name="Hovde B.T."/>
            <person name="Starkenburg S.R."/>
        </authorList>
    </citation>
    <scope>NUCLEOTIDE SEQUENCE [LARGE SCALE GENOMIC DNA]</scope>
    <source>
        <strain evidence="11 12">DOE0152z</strain>
    </source>
</reference>
<feature type="compositionally biased region" description="Acidic residues" evidence="9">
    <location>
        <begin position="278"/>
        <end position="292"/>
    </location>
</feature>
<keyword evidence="3 7" id="KW-0547">Nucleotide-binding</keyword>
<feature type="region of interest" description="Disordered" evidence="9">
    <location>
        <begin position="922"/>
        <end position="954"/>
    </location>
</feature>
<feature type="compositionally biased region" description="Gly residues" evidence="9">
    <location>
        <begin position="7"/>
        <end position="16"/>
    </location>
</feature>
<feature type="region of interest" description="Disordered" evidence="9">
    <location>
        <begin position="1307"/>
        <end position="1358"/>
    </location>
</feature>
<evidence type="ECO:0000256" key="6">
    <source>
        <dbReference type="ARBA" id="ARBA00023175"/>
    </source>
</evidence>
<dbReference type="InterPro" id="IPR027640">
    <property type="entry name" value="Kinesin-like_fam"/>
</dbReference>
<dbReference type="PANTHER" id="PTHR47969">
    <property type="entry name" value="CHROMOSOME-ASSOCIATED KINESIN KIF4A-RELATED"/>
    <property type="match status" value="1"/>
</dbReference>
<dbReference type="InterPro" id="IPR001752">
    <property type="entry name" value="Kinesin_motor_dom"/>
</dbReference>
<keyword evidence="2" id="KW-0963">Cytoplasm</keyword>
<evidence type="ECO:0000259" key="10">
    <source>
        <dbReference type="PROSITE" id="PS50067"/>
    </source>
</evidence>
<feature type="region of interest" description="Disordered" evidence="9">
    <location>
        <begin position="619"/>
        <end position="667"/>
    </location>
</feature>
<feature type="compositionally biased region" description="Gly residues" evidence="9">
    <location>
        <begin position="1515"/>
        <end position="1524"/>
    </location>
</feature>
<evidence type="ECO:0000256" key="7">
    <source>
        <dbReference type="PROSITE-ProRule" id="PRU00283"/>
    </source>
</evidence>
<feature type="region of interest" description="Disordered" evidence="9">
    <location>
        <begin position="1"/>
        <end position="25"/>
    </location>
</feature>
<evidence type="ECO:0000256" key="8">
    <source>
        <dbReference type="SAM" id="Coils"/>
    </source>
</evidence>
<proteinExistence type="inferred from homology"/>
<feature type="compositionally biased region" description="Low complexity" evidence="9">
    <location>
        <begin position="620"/>
        <end position="633"/>
    </location>
</feature>
<evidence type="ECO:0000313" key="12">
    <source>
        <dbReference type="Proteomes" id="UP001244341"/>
    </source>
</evidence>
<dbReference type="PANTHER" id="PTHR47969:SF15">
    <property type="entry name" value="CHROMOSOME-ASSOCIATED KINESIN KIF4A-RELATED"/>
    <property type="match status" value="1"/>
</dbReference>
<feature type="region of interest" description="Disordered" evidence="9">
    <location>
        <begin position="1468"/>
        <end position="1630"/>
    </location>
</feature>
<dbReference type="SMART" id="SM00129">
    <property type="entry name" value="KISc"/>
    <property type="match status" value="1"/>
</dbReference>
<feature type="domain" description="Kinesin motor" evidence="10">
    <location>
        <begin position="32"/>
        <end position="401"/>
    </location>
</feature>
<gene>
    <name evidence="11" type="ORF">OEZ85_003726</name>
</gene>
<dbReference type="Pfam" id="PF25764">
    <property type="entry name" value="KIF21A_4th"/>
    <property type="match status" value="1"/>
</dbReference>
<organism evidence="11 12">
    <name type="scientific">Tetradesmus obliquus</name>
    <name type="common">Green alga</name>
    <name type="synonym">Acutodesmus obliquus</name>
    <dbReference type="NCBI Taxonomy" id="3088"/>
    <lineage>
        <taxon>Eukaryota</taxon>
        <taxon>Viridiplantae</taxon>
        <taxon>Chlorophyta</taxon>
        <taxon>core chlorophytes</taxon>
        <taxon>Chlorophyceae</taxon>
        <taxon>CS clade</taxon>
        <taxon>Sphaeropleales</taxon>
        <taxon>Scenedesmaceae</taxon>
        <taxon>Tetradesmus</taxon>
    </lineage>
</organism>
<evidence type="ECO:0000256" key="4">
    <source>
        <dbReference type="ARBA" id="ARBA00022840"/>
    </source>
</evidence>
<dbReference type="Proteomes" id="UP001244341">
    <property type="component" value="Chromosome 10b"/>
</dbReference>
<evidence type="ECO:0000256" key="5">
    <source>
        <dbReference type="ARBA" id="ARBA00023054"/>
    </source>
</evidence>
<feature type="region of interest" description="Disordered" evidence="9">
    <location>
        <begin position="542"/>
        <end position="567"/>
    </location>
</feature>